<keyword evidence="1" id="KW-1133">Transmembrane helix</keyword>
<keyword evidence="1" id="KW-0472">Membrane</keyword>
<protein>
    <submittedName>
        <fullName evidence="2">Uncharacterized protein</fullName>
    </submittedName>
</protein>
<feature type="transmembrane region" description="Helical" evidence="1">
    <location>
        <begin position="111"/>
        <end position="133"/>
    </location>
</feature>
<proteinExistence type="predicted"/>
<feature type="transmembrane region" description="Helical" evidence="1">
    <location>
        <begin position="46"/>
        <end position="67"/>
    </location>
</feature>
<reference evidence="2 3" key="1">
    <citation type="submission" date="2018-08" db="EMBL/GenBank/DDBJ databases">
        <title>A genome reference for cultivated species of the human gut microbiota.</title>
        <authorList>
            <person name="Zou Y."/>
            <person name="Xue W."/>
            <person name="Luo G."/>
        </authorList>
    </citation>
    <scope>NUCLEOTIDE SEQUENCE [LARGE SCALE GENOMIC DNA]</scope>
    <source>
        <strain evidence="2 3">AF28-11</strain>
    </source>
</reference>
<accession>A0A412BA98</accession>
<organism evidence="2 3">
    <name type="scientific">Bacteroides uniformis</name>
    <dbReference type="NCBI Taxonomy" id="820"/>
    <lineage>
        <taxon>Bacteria</taxon>
        <taxon>Pseudomonadati</taxon>
        <taxon>Bacteroidota</taxon>
        <taxon>Bacteroidia</taxon>
        <taxon>Bacteroidales</taxon>
        <taxon>Bacteroidaceae</taxon>
        <taxon>Bacteroides</taxon>
    </lineage>
</organism>
<dbReference type="EMBL" id="QRTH01000006">
    <property type="protein sequence ID" value="RGQ50325.1"/>
    <property type="molecule type" value="Genomic_DNA"/>
</dbReference>
<feature type="transmembrane region" description="Helical" evidence="1">
    <location>
        <begin position="6"/>
        <end position="25"/>
    </location>
</feature>
<evidence type="ECO:0000313" key="3">
    <source>
        <dbReference type="Proteomes" id="UP000283680"/>
    </source>
</evidence>
<name>A0A412BA98_BACUN</name>
<keyword evidence="1" id="KW-0812">Transmembrane</keyword>
<evidence type="ECO:0000256" key="1">
    <source>
        <dbReference type="SAM" id="Phobius"/>
    </source>
</evidence>
<evidence type="ECO:0000313" key="2">
    <source>
        <dbReference type="EMBL" id="RGQ50325.1"/>
    </source>
</evidence>
<gene>
    <name evidence="2" type="ORF">DWY92_12810</name>
</gene>
<dbReference type="AlphaFoldDB" id="A0A412BA98"/>
<sequence length="184" mass="21373">MFANHIKLIFVLTAYSPIIFIVWAVEVYNNLTKGNQIGLINKPIEIFNRLNLIFIFIILLLACYLFMKAARGKLTINNIGVKSIKSADLNMNSLLLSYFLPCIELFKKDPIFIFGWFVVLIILIVINRGTYFYNPIIKLFGYRYYEVTTNSGVVYTMISKKKLVNTNEVKRYSQLTDYVILNQL</sequence>
<comment type="caution">
    <text evidence="2">The sequence shown here is derived from an EMBL/GenBank/DDBJ whole genome shotgun (WGS) entry which is preliminary data.</text>
</comment>
<dbReference type="Proteomes" id="UP000283680">
    <property type="component" value="Unassembled WGS sequence"/>
</dbReference>